<name>A0ABU8E8U0_9ACTN</name>
<keyword evidence="1" id="KW-1133">Transmembrane helix</keyword>
<keyword evidence="1" id="KW-0472">Membrane</keyword>
<dbReference type="Proteomes" id="UP001373496">
    <property type="component" value="Unassembled WGS sequence"/>
</dbReference>
<gene>
    <name evidence="2" type="ORF">UXQ13_16440</name>
</gene>
<feature type="transmembrane region" description="Helical" evidence="1">
    <location>
        <begin position="6"/>
        <end position="26"/>
    </location>
</feature>
<dbReference type="RefSeq" id="WP_336392561.1">
    <property type="nucleotide sequence ID" value="NZ_JBAPLV010000019.1"/>
</dbReference>
<keyword evidence="3" id="KW-1185">Reference proteome</keyword>
<evidence type="ECO:0000256" key="1">
    <source>
        <dbReference type="SAM" id="Phobius"/>
    </source>
</evidence>
<dbReference type="EMBL" id="JBAPLV010000019">
    <property type="protein sequence ID" value="MEI4280061.1"/>
    <property type="molecule type" value="Genomic_DNA"/>
</dbReference>
<sequence>MPDSAMVFWAAVVGVLVVLLVVGWSMDRAVRKRGSTVTHSGDISYQAREGRRDAEVLGNAHNHDVSWSSWSRRNGRR</sequence>
<evidence type="ECO:0000313" key="3">
    <source>
        <dbReference type="Proteomes" id="UP001373496"/>
    </source>
</evidence>
<keyword evidence="1" id="KW-0812">Transmembrane</keyword>
<protein>
    <recommendedName>
        <fullName evidence="4">Secreted protein</fullName>
    </recommendedName>
</protein>
<comment type="caution">
    <text evidence="2">The sequence shown here is derived from an EMBL/GenBank/DDBJ whole genome shotgun (WGS) entry which is preliminary data.</text>
</comment>
<evidence type="ECO:0000313" key="2">
    <source>
        <dbReference type="EMBL" id="MEI4280061.1"/>
    </source>
</evidence>
<accession>A0ABU8E8U0</accession>
<organism evidence="2 3">
    <name type="scientific">Klenkia terrae</name>
    <dbReference type="NCBI Taxonomy" id="1052259"/>
    <lineage>
        <taxon>Bacteria</taxon>
        <taxon>Bacillati</taxon>
        <taxon>Actinomycetota</taxon>
        <taxon>Actinomycetes</taxon>
        <taxon>Geodermatophilales</taxon>
        <taxon>Geodermatophilaceae</taxon>
        <taxon>Klenkia</taxon>
    </lineage>
</organism>
<reference evidence="2 3" key="1">
    <citation type="submission" date="2024-03" db="EMBL/GenBank/DDBJ databases">
        <title>Draft genome sequence of Klenkia terrae.</title>
        <authorList>
            <person name="Duangmal K."/>
            <person name="Chantavorakit T."/>
        </authorList>
    </citation>
    <scope>NUCLEOTIDE SEQUENCE [LARGE SCALE GENOMIC DNA]</scope>
    <source>
        <strain evidence="2 3">JCM 17786</strain>
    </source>
</reference>
<proteinExistence type="predicted"/>
<evidence type="ECO:0008006" key="4">
    <source>
        <dbReference type="Google" id="ProtNLM"/>
    </source>
</evidence>